<feature type="chain" id="PRO_5031054702" evidence="1">
    <location>
        <begin position="25"/>
        <end position="88"/>
    </location>
</feature>
<keyword evidence="3" id="KW-1185">Reference proteome</keyword>
<comment type="caution">
    <text evidence="2">The sequence shown here is derived from an EMBL/GenBank/DDBJ whole genome shotgun (WGS) entry which is preliminary data.</text>
</comment>
<evidence type="ECO:0000256" key="1">
    <source>
        <dbReference type="SAM" id="SignalP"/>
    </source>
</evidence>
<gene>
    <name evidence="2" type="ORF">FHS76_001727</name>
</gene>
<evidence type="ECO:0000313" key="3">
    <source>
        <dbReference type="Proteomes" id="UP000555546"/>
    </source>
</evidence>
<dbReference type="EMBL" id="JACIJG010000005">
    <property type="protein sequence ID" value="MBB5701865.1"/>
    <property type="molecule type" value="Genomic_DNA"/>
</dbReference>
<sequence>MIMPRFLMFSVAFSAIFPTVLALANDRSPGLPGVQLPKPIISAPPPAPEPDQPPVETWKNFRIGNTDVSVSGDITIDVGTGNSRISGR</sequence>
<feature type="signal peptide" evidence="1">
    <location>
        <begin position="1"/>
        <end position="24"/>
    </location>
</feature>
<reference evidence="2 3" key="1">
    <citation type="submission" date="2020-08" db="EMBL/GenBank/DDBJ databases">
        <title>Genomic Encyclopedia of Type Strains, Phase IV (KMG-IV): sequencing the most valuable type-strain genomes for metagenomic binning, comparative biology and taxonomic classification.</title>
        <authorList>
            <person name="Goeker M."/>
        </authorList>
    </citation>
    <scope>NUCLEOTIDE SEQUENCE [LARGE SCALE GENOMIC DNA]</scope>
    <source>
        <strain evidence="2 3">DSM 26944</strain>
    </source>
</reference>
<proteinExistence type="predicted"/>
<evidence type="ECO:0000313" key="2">
    <source>
        <dbReference type="EMBL" id="MBB5701865.1"/>
    </source>
</evidence>
<organism evidence="2 3">
    <name type="scientific">Brucella daejeonensis</name>
    <dbReference type="NCBI Taxonomy" id="659015"/>
    <lineage>
        <taxon>Bacteria</taxon>
        <taxon>Pseudomonadati</taxon>
        <taxon>Pseudomonadota</taxon>
        <taxon>Alphaproteobacteria</taxon>
        <taxon>Hyphomicrobiales</taxon>
        <taxon>Brucellaceae</taxon>
        <taxon>Brucella/Ochrobactrum group</taxon>
        <taxon>Brucella</taxon>
    </lineage>
</organism>
<keyword evidence="1" id="KW-0732">Signal</keyword>
<protein>
    <submittedName>
        <fullName evidence="2">Uncharacterized protein</fullName>
    </submittedName>
</protein>
<accession>A0A7W9EMA1</accession>
<dbReference type="AlphaFoldDB" id="A0A7W9EMA1"/>
<dbReference type="Proteomes" id="UP000555546">
    <property type="component" value="Unassembled WGS sequence"/>
</dbReference>
<name>A0A7W9EMA1_9HYPH</name>
<dbReference type="RefSeq" id="WP_183650697.1">
    <property type="nucleotide sequence ID" value="NZ_JACIJG010000005.1"/>
</dbReference>